<keyword evidence="1" id="KW-0812">Transmembrane</keyword>
<dbReference type="EMBL" id="GGEC01071729">
    <property type="protein sequence ID" value="MBX52213.1"/>
    <property type="molecule type" value="Transcribed_RNA"/>
</dbReference>
<dbReference type="AlphaFoldDB" id="A0A2P2PC16"/>
<sequence>MSPLLKKWDKYTHSLLMGYLSIFKILSLLFPPTPSKLQ</sequence>
<protein>
    <submittedName>
        <fullName evidence="2">Uncharacterized protein</fullName>
    </submittedName>
</protein>
<keyword evidence="1" id="KW-0472">Membrane</keyword>
<feature type="transmembrane region" description="Helical" evidence="1">
    <location>
        <begin position="12"/>
        <end position="30"/>
    </location>
</feature>
<keyword evidence="1" id="KW-1133">Transmembrane helix</keyword>
<evidence type="ECO:0000313" key="2">
    <source>
        <dbReference type="EMBL" id="MBX52213.1"/>
    </source>
</evidence>
<name>A0A2P2PC16_RHIMU</name>
<accession>A0A2P2PC16</accession>
<reference evidence="2" key="1">
    <citation type="submission" date="2018-02" db="EMBL/GenBank/DDBJ databases">
        <title>Rhizophora mucronata_Transcriptome.</title>
        <authorList>
            <person name="Meera S.P."/>
            <person name="Sreeshan A."/>
            <person name="Augustine A."/>
        </authorList>
    </citation>
    <scope>NUCLEOTIDE SEQUENCE</scope>
    <source>
        <tissue evidence="2">Leaf</tissue>
    </source>
</reference>
<evidence type="ECO:0000256" key="1">
    <source>
        <dbReference type="SAM" id="Phobius"/>
    </source>
</evidence>
<organism evidence="2">
    <name type="scientific">Rhizophora mucronata</name>
    <name type="common">Asiatic mangrove</name>
    <dbReference type="NCBI Taxonomy" id="61149"/>
    <lineage>
        <taxon>Eukaryota</taxon>
        <taxon>Viridiplantae</taxon>
        <taxon>Streptophyta</taxon>
        <taxon>Embryophyta</taxon>
        <taxon>Tracheophyta</taxon>
        <taxon>Spermatophyta</taxon>
        <taxon>Magnoliopsida</taxon>
        <taxon>eudicotyledons</taxon>
        <taxon>Gunneridae</taxon>
        <taxon>Pentapetalae</taxon>
        <taxon>rosids</taxon>
        <taxon>fabids</taxon>
        <taxon>Malpighiales</taxon>
        <taxon>Rhizophoraceae</taxon>
        <taxon>Rhizophora</taxon>
    </lineage>
</organism>
<proteinExistence type="predicted"/>